<evidence type="ECO:0000256" key="2">
    <source>
        <dbReference type="ARBA" id="ARBA00022630"/>
    </source>
</evidence>
<comment type="caution">
    <text evidence="6">The sequence shown here is derived from an EMBL/GenBank/DDBJ whole genome shotgun (WGS) entry which is preliminary data.</text>
</comment>
<organism evidence="6 7">
    <name type="scientific">Plectosphaerella cucumerina</name>
    <dbReference type="NCBI Taxonomy" id="40658"/>
    <lineage>
        <taxon>Eukaryota</taxon>
        <taxon>Fungi</taxon>
        <taxon>Dikarya</taxon>
        <taxon>Ascomycota</taxon>
        <taxon>Pezizomycotina</taxon>
        <taxon>Sordariomycetes</taxon>
        <taxon>Hypocreomycetidae</taxon>
        <taxon>Glomerellales</taxon>
        <taxon>Plectosphaerellaceae</taxon>
        <taxon>Plectosphaerella</taxon>
    </lineage>
</organism>
<dbReference type="PRINTS" id="PR00469">
    <property type="entry name" value="PNDRDTASEII"/>
</dbReference>
<sequence>MTNTSTKNIVVLGGSYGGISTAHYSLRHLIPALPQGDNYRVVLISASPQVICRPATPRACISDEMFDQAKLFVDIETSFSRYPKNTFKFHQGTVTTVDHVARTVDFHALVVATGSSTPSPLFSLNRDADYLRASWASLRAALPNAKTIVIAGGGPAGVETAGELGEHLNGKPGWFGSAHPKVKITVVTSAPDILPHLRPALAKKAEGHLARLGVEVIKNTRVESVSPETVGTQDVGVPAEVTLKDGRILKADIYINAMGMKPNSQFMDDKLRQADGRIETNPATLRVDGAGPRVYAIGDVASSARPAVHNILNAVPVLGANMKRDLLLEAGKTESEVGAERKFKEDTRETQLVPLGKGGGVGAFMGYQVPSIMVWAIKGRDYWLGSTGNLWSGKHWEKET</sequence>
<evidence type="ECO:0000259" key="5">
    <source>
        <dbReference type="Pfam" id="PF07992"/>
    </source>
</evidence>
<dbReference type="PANTHER" id="PTHR43735:SF3">
    <property type="entry name" value="FERROPTOSIS SUPPRESSOR PROTEIN 1"/>
    <property type="match status" value="1"/>
</dbReference>
<keyword evidence="2" id="KW-0285">Flavoprotein</keyword>
<evidence type="ECO:0000256" key="3">
    <source>
        <dbReference type="ARBA" id="ARBA00022827"/>
    </source>
</evidence>
<dbReference type="EMBL" id="JAGPXD010000004">
    <property type="protein sequence ID" value="KAH7358393.1"/>
    <property type="molecule type" value="Genomic_DNA"/>
</dbReference>
<evidence type="ECO:0000256" key="4">
    <source>
        <dbReference type="ARBA" id="ARBA00023002"/>
    </source>
</evidence>
<dbReference type="PRINTS" id="PR00368">
    <property type="entry name" value="FADPNR"/>
</dbReference>
<evidence type="ECO:0000256" key="1">
    <source>
        <dbReference type="ARBA" id="ARBA00006442"/>
    </source>
</evidence>
<reference evidence="6" key="1">
    <citation type="journal article" date="2021" name="Nat. Commun.">
        <title>Genetic determinants of endophytism in the Arabidopsis root mycobiome.</title>
        <authorList>
            <person name="Mesny F."/>
            <person name="Miyauchi S."/>
            <person name="Thiergart T."/>
            <person name="Pickel B."/>
            <person name="Atanasova L."/>
            <person name="Karlsson M."/>
            <person name="Huettel B."/>
            <person name="Barry K.W."/>
            <person name="Haridas S."/>
            <person name="Chen C."/>
            <person name="Bauer D."/>
            <person name="Andreopoulos W."/>
            <person name="Pangilinan J."/>
            <person name="LaButti K."/>
            <person name="Riley R."/>
            <person name="Lipzen A."/>
            <person name="Clum A."/>
            <person name="Drula E."/>
            <person name="Henrissat B."/>
            <person name="Kohler A."/>
            <person name="Grigoriev I.V."/>
            <person name="Martin F.M."/>
            <person name="Hacquard S."/>
        </authorList>
    </citation>
    <scope>NUCLEOTIDE SEQUENCE</scope>
    <source>
        <strain evidence="6">MPI-CAGE-AT-0016</strain>
    </source>
</reference>
<evidence type="ECO:0000313" key="7">
    <source>
        <dbReference type="Proteomes" id="UP000813385"/>
    </source>
</evidence>
<dbReference type="GO" id="GO:0004174">
    <property type="term" value="F:electron-transferring-flavoprotein dehydrogenase activity"/>
    <property type="evidence" value="ECO:0007669"/>
    <property type="project" value="TreeGrafter"/>
</dbReference>
<protein>
    <submittedName>
        <fullName evidence="6">FAD/NAD(P)-binding domain-containing protein</fullName>
    </submittedName>
</protein>
<dbReference type="GO" id="GO:0050660">
    <property type="term" value="F:flavin adenine dinucleotide binding"/>
    <property type="evidence" value="ECO:0007669"/>
    <property type="project" value="TreeGrafter"/>
</dbReference>
<name>A0A8K0TH84_9PEZI</name>
<gene>
    <name evidence="6" type="ORF">B0T11DRAFT_227742</name>
</gene>
<dbReference type="PANTHER" id="PTHR43735">
    <property type="entry name" value="APOPTOSIS-INDUCING FACTOR 1"/>
    <property type="match status" value="1"/>
</dbReference>
<dbReference type="InterPro" id="IPR023753">
    <property type="entry name" value="FAD/NAD-binding_dom"/>
</dbReference>
<feature type="domain" description="FAD/NAD(P)-binding" evidence="5">
    <location>
        <begin position="8"/>
        <end position="305"/>
    </location>
</feature>
<dbReference type="Pfam" id="PF07992">
    <property type="entry name" value="Pyr_redox_2"/>
    <property type="match status" value="1"/>
</dbReference>
<accession>A0A8K0TH84</accession>
<keyword evidence="7" id="KW-1185">Reference proteome</keyword>
<dbReference type="SUPFAM" id="SSF51905">
    <property type="entry name" value="FAD/NAD(P)-binding domain"/>
    <property type="match status" value="1"/>
</dbReference>
<dbReference type="AlphaFoldDB" id="A0A8K0TH84"/>
<dbReference type="GO" id="GO:0005737">
    <property type="term" value="C:cytoplasm"/>
    <property type="evidence" value="ECO:0007669"/>
    <property type="project" value="TreeGrafter"/>
</dbReference>
<evidence type="ECO:0000313" key="6">
    <source>
        <dbReference type="EMBL" id="KAH7358393.1"/>
    </source>
</evidence>
<keyword evidence="4" id="KW-0560">Oxidoreductase</keyword>
<dbReference type="Gene3D" id="3.50.50.100">
    <property type="match status" value="1"/>
</dbReference>
<keyword evidence="3" id="KW-0274">FAD</keyword>
<dbReference type="InterPro" id="IPR036188">
    <property type="entry name" value="FAD/NAD-bd_sf"/>
</dbReference>
<dbReference type="Proteomes" id="UP000813385">
    <property type="component" value="Unassembled WGS sequence"/>
</dbReference>
<comment type="similarity">
    <text evidence="1">Belongs to the FAD-dependent oxidoreductase family.</text>
</comment>
<proteinExistence type="inferred from homology"/>
<dbReference type="OrthoDB" id="202203at2759"/>